<feature type="chain" id="PRO_5003604692" evidence="5">
    <location>
        <begin position="19"/>
        <end position="457"/>
    </location>
</feature>
<keyword evidence="4" id="KW-0676">Redox-active center</keyword>
<keyword evidence="5" id="KW-0732">Signal</keyword>
<dbReference type="RefSeq" id="WP_014373211.1">
    <property type="nucleotide sequence ID" value="NC_016940.1"/>
</dbReference>
<dbReference type="GO" id="GO:0030313">
    <property type="term" value="C:cell envelope"/>
    <property type="evidence" value="ECO:0007669"/>
    <property type="project" value="UniProtKB-SubCell"/>
</dbReference>
<evidence type="ECO:0000256" key="4">
    <source>
        <dbReference type="ARBA" id="ARBA00023284"/>
    </source>
</evidence>
<dbReference type="PROSITE" id="PS51352">
    <property type="entry name" value="THIOREDOXIN_2"/>
    <property type="match status" value="1"/>
</dbReference>
<dbReference type="PROSITE" id="PS00194">
    <property type="entry name" value="THIOREDOXIN_1"/>
    <property type="match status" value="1"/>
</dbReference>
<dbReference type="InterPro" id="IPR013766">
    <property type="entry name" value="Thioredoxin_domain"/>
</dbReference>
<dbReference type="Proteomes" id="UP000007519">
    <property type="component" value="Chromosome"/>
</dbReference>
<accession>H6L662</accession>
<gene>
    <name evidence="7" type="ordered locus">SGRA_0222</name>
</gene>
<sequence length="457" mass="51683">MSKSWMFLLLLLAGSLSAQKKMSLEVELAADCELENLQLFQWTGTQVEPFSAMELTSSKSEKRYSYSGSLEEGNYYLGTSLNQMRPLYLGNEKKVILTGVCEDINAYEIKKSKTNQAFVAMLDSIREQSASFFALISAYKQNVNEPKVLADLDKKLEALDYRRKSYLLELKKEQPELAKIVGLYTYLSYQNNKSSAEQREGDYLAQTYFQFTDLSDGTFKRIPFFYEAIKSYATNVSRVGLSAEEVQAYLDKTLDAVGQESPHHQSALLGVAFGLLSAQQKELFVQYAERYQKIHGGKSEVLDNFIQQQIIQVRGAAPIGGLAPDFEVATPEGKMLKLSDLRGKVLLVDFWASWCGPCRRENPNVRKVYEKYKDQGFEILGVSLDNNRDRWLKAIEKDGLDWYHVSDLKGWSSAPAKLYGVRGIPFTLLLDAEGRVLAKNLRGPALEAKLAELFEKK</sequence>
<comment type="subcellular location">
    <subcellularLocation>
        <location evidence="1">Cell envelope</location>
    </subcellularLocation>
</comment>
<keyword evidence="2" id="KW-0201">Cytochrome c-type biogenesis</keyword>
<dbReference type="GO" id="GO:0016209">
    <property type="term" value="F:antioxidant activity"/>
    <property type="evidence" value="ECO:0007669"/>
    <property type="project" value="InterPro"/>
</dbReference>
<feature type="signal peptide" evidence="5">
    <location>
        <begin position="1"/>
        <end position="18"/>
    </location>
</feature>
<organism evidence="7 8">
    <name type="scientific">Saprospira grandis (strain Lewin)</name>
    <dbReference type="NCBI Taxonomy" id="984262"/>
    <lineage>
        <taxon>Bacteria</taxon>
        <taxon>Pseudomonadati</taxon>
        <taxon>Bacteroidota</taxon>
        <taxon>Saprospiria</taxon>
        <taxon>Saprospirales</taxon>
        <taxon>Saprospiraceae</taxon>
        <taxon>Saprospira</taxon>
    </lineage>
</organism>
<evidence type="ECO:0000256" key="3">
    <source>
        <dbReference type="ARBA" id="ARBA00023157"/>
    </source>
</evidence>
<protein>
    <submittedName>
        <fullName evidence="7">Thioredoxin family protein</fullName>
    </submittedName>
</protein>
<reference evidence="7 8" key="1">
    <citation type="journal article" date="2012" name="Stand. Genomic Sci.">
        <title>Complete genome sequencing and analysis of Saprospira grandis str. Lewin, a predatory marine bacterium.</title>
        <authorList>
            <person name="Saw J.H."/>
            <person name="Yuryev A."/>
            <person name="Kanbe M."/>
            <person name="Hou S."/>
            <person name="Young A.G."/>
            <person name="Aizawa S."/>
            <person name="Alam M."/>
        </authorList>
    </citation>
    <scope>NUCLEOTIDE SEQUENCE [LARGE SCALE GENOMIC DNA]</scope>
    <source>
        <strain evidence="7 8">Lewin</strain>
    </source>
</reference>
<dbReference type="STRING" id="984262.SGRA_0222"/>
<evidence type="ECO:0000313" key="7">
    <source>
        <dbReference type="EMBL" id="AFC22963.1"/>
    </source>
</evidence>
<keyword evidence="8" id="KW-1185">Reference proteome</keyword>
<evidence type="ECO:0000256" key="1">
    <source>
        <dbReference type="ARBA" id="ARBA00004196"/>
    </source>
</evidence>
<dbReference type="PANTHER" id="PTHR42852">
    <property type="entry name" value="THIOL:DISULFIDE INTERCHANGE PROTEIN DSBE"/>
    <property type="match status" value="1"/>
</dbReference>
<dbReference type="Pfam" id="PF00578">
    <property type="entry name" value="AhpC-TSA"/>
    <property type="match status" value="1"/>
</dbReference>
<dbReference type="eggNOG" id="COG0526">
    <property type="taxonomic scope" value="Bacteria"/>
</dbReference>
<evidence type="ECO:0000256" key="5">
    <source>
        <dbReference type="SAM" id="SignalP"/>
    </source>
</evidence>
<evidence type="ECO:0000259" key="6">
    <source>
        <dbReference type="PROSITE" id="PS51352"/>
    </source>
</evidence>
<dbReference type="CDD" id="cd02966">
    <property type="entry name" value="TlpA_like_family"/>
    <property type="match status" value="1"/>
</dbReference>
<dbReference type="SUPFAM" id="SSF52833">
    <property type="entry name" value="Thioredoxin-like"/>
    <property type="match status" value="1"/>
</dbReference>
<dbReference type="EMBL" id="CP002831">
    <property type="protein sequence ID" value="AFC22963.1"/>
    <property type="molecule type" value="Genomic_DNA"/>
</dbReference>
<dbReference type="GO" id="GO:0017004">
    <property type="term" value="P:cytochrome complex assembly"/>
    <property type="evidence" value="ECO:0007669"/>
    <property type="project" value="UniProtKB-KW"/>
</dbReference>
<dbReference type="InterPro" id="IPR036249">
    <property type="entry name" value="Thioredoxin-like_sf"/>
</dbReference>
<feature type="domain" description="Thioredoxin" evidence="6">
    <location>
        <begin position="317"/>
        <end position="457"/>
    </location>
</feature>
<dbReference type="InterPro" id="IPR000866">
    <property type="entry name" value="AhpC/TSA"/>
</dbReference>
<dbReference type="InterPro" id="IPR050553">
    <property type="entry name" value="Thioredoxin_ResA/DsbE_sf"/>
</dbReference>
<dbReference type="InterPro" id="IPR017937">
    <property type="entry name" value="Thioredoxin_CS"/>
</dbReference>
<evidence type="ECO:0000256" key="2">
    <source>
        <dbReference type="ARBA" id="ARBA00022748"/>
    </source>
</evidence>
<dbReference type="HOGENOM" id="CLU_042529_1_0_10"/>
<keyword evidence="3" id="KW-1015">Disulfide bond</keyword>
<proteinExistence type="predicted"/>
<dbReference type="Gene3D" id="3.40.30.10">
    <property type="entry name" value="Glutaredoxin"/>
    <property type="match status" value="1"/>
</dbReference>
<dbReference type="PANTHER" id="PTHR42852:SF6">
    <property type="entry name" value="THIOL:DISULFIDE INTERCHANGE PROTEIN DSBE"/>
    <property type="match status" value="1"/>
</dbReference>
<name>H6L662_SAPGL</name>
<dbReference type="AlphaFoldDB" id="H6L662"/>
<dbReference type="GO" id="GO:0016491">
    <property type="term" value="F:oxidoreductase activity"/>
    <property type="evidence" value="ECO:0007669"/>
    <property type="project" value="InterPro"/>
</dbReference>
<dbReference type="OrthoDB" id="743079at2"/>
<evidence type="ECO:0000313" key="8">
    <source>
        <dbReference type="Proteomes" id="UP000007519"/>
    </source>
</evidence>
<dbReference type="KEGG" id="sgn:SGRA_0222"/>